<feature type="transmembrane region" description="Helical" evidence="1">
    <location>
        <begin position="55"/>
        <end position="78"/>
    </location>
</feature>
<keyword evidence="1" id="KW-0472">Membrane</keyword>
<keyword evidence="3" id="KW-1185">Reference proteome</keyword>
<dbReference type="KEGG" id="mfre:EXE63_20790"/>
<protein>
    <submittedName>
        <fullName evidence="2">Uncharacterized protein</fullName>
    </submittedName>
</protein>
<feature type="transmembrane region" description="Helical" evidence="1">
    <location>
        <begin position="90"/>
        <end position="108"/>
    </location>
</feature>
<evidence type="ECO:0000256" key="1">
    <source>
        <dbReference type="SAM" id="Phobius"/>
    </source>
</evidence>
<dbReference type="EMBL" id="CP038799">
    <property type="protein sequence ID" value="QIV83057.1"/>
    <property type="molecule type" value="Genomic_DNA"/>
</dbReference>
<evidence type="ECO:0000313" key="2">
    <source>
        <dbReference type="EMBL" id="QIV83057.1"/>
    </source>
</evidence>
<dbReference type="InterPro" id="IPR058068">
    <property type="entry name" value="LIC_13387-like"/>
</dbReference>
<sequence length="140" mass="15101">MTDLTWFRVGAWCWTVTGAGHLLGDISLRAAGGDPAIDAQMRAHALDLMGTQRTYYQLMMSFSLAMGIALVCVGILLLQLATHARDIRPIAVLALSMSALSLTMSIWLDPPPPIILFTLACAAFALSLRAGATDKQEARR</sequence>
<proteinExistence type="predicted"/>
<evidence type="ECO:0000313" key="3">
    <source>
        <dbReference type="Proteomes" id="UP000501849"/>
    </source>
</evidence>
<feature type="transmembrane region" description="Helical" evidence="1">
    <location>
        <begin position="114"/>
        <end position="132"/>
    </location>
</feature>
<dbReference type="Proteomes" id="UP000501849">
    <property type="component" value="Chromosome"/>
</dbReference>
<organism evidence="2 3">
    <name type="scientific">Mycolicibacterium frederiksbergense</name>
    <dbReference type="NCBI Taxonomy" id="117567"/>
    <lineage>
        <taxon>Bacteria</taxon>
        <taxon>Bacillati</taxon>
        <taxon>Actinomycetota</taxon>
        <taxon>Actinomycetes</taxon>
        <taxon>Mycobacteriales</taxon>
        <taxon>Mycobacteriaceae</taxon>
        <taxon>Mycolicibacterium</taxon>
    </lineage>
</organism>
<reference evidence="2 3" key="1">
    <citation type="submission" date="2019-04" db="EMBL/GenBank/DDBJ databases">
        <title>Draft, Whole-Genome Sequence of the Anthracene-degrading Mycobacterium frederiksbergense LB501T, Isolated from a Polycyclic Aromatic Hydrocarbon (PAH)-Contaminated Soil.</title>
        <authorList>
            <person name="Augelletti F."/>
        </authorList>
    </citation>
    <scope>NUCLEOTIDE SEQUENCE [LARGE SCALE GENOMIC DNA]</scope>
    <source>
        <strain evidence="2 3">LB 501T</strain>
    </source>
</reference>
<accession>A0A6H0SAJ5</accession>
<dbReference type="RefSeq" id="WP_168143494.1">
    <property type="nucleotide sequence ID" value="NZ_CP038799.1"/>
</dbReference>
<keyword evidence="1" id="KW-0812">Transmembrane</keyword>
<name>A0A6H0SAJ5_9MYCO</name>
<gene>
    <name evidence="2" type="ORF">EXE63_20790</name>
</gene>
<dbReference type="NCBIfam" id="NF047765">
    <property type="entry name" value="LIC_13387_fam"/>
    <property type="match status" value="1"/>
</dbReference>
<dbReference type="AlphaFoldDB" id="A0A6H0SAJ5"/>
<keyword evidence="1" id="KW-1133">Transmembrane helix</keyword>